<evidence type="ECO:0000313" key="9">
    <source>
        <dbReference type="Proteomes" id="UP001392437"/>
    </source>
</evidence>
<dbReference type="AlphaFoldDB" id="A0AAW0R4M1"/>
<protein>
    <recommendedName>
        <fullName evidence="10">Integral membrane protein</fullName>
    </recommendedName>
</protein>
<evidence type="ECO:0000256" key="4">
    <source>
        <dbReference type="ARBA" id="ARBA00022989"/>
    </source>
</evidence>
<dbReference type="Proteomes" id="UP001392437">
    <property type="component" value="Unassembled WGS sequence"/>
</dbReference>
<sequence>MSLKIERNTVRQNTGSVVDAARQTVHDAAHDVRDVAREIVKGPADGPLPGTSGKHPIAESIGTAITGGKKAAGSNGYMMAYINQLEKNPLRTKMLTAGTLASLQELIASFLAKDRNKHGNYFTSRVPKMAAYGALVSAPLGHFLIWCLQKAFKGRTSLRSKIMQIIVSNLVIAPIQNSIYLIAMALIAGARTYHQVRATVRVGFMKVMKVTWVTSPLCLAFAQQFLPESTWVPFFNVVAFIIGTYINTMTKKKRLAALRKKHFGDDRSDRGDGRGLGRGDGRDGRDVRGDGRPGTMGGRPEDYPGPMGPNPPTKRNTQQTANDVNAPWMKKLLWREMYRVELVVCE</sequence>
<dbReference type="Pfam" id="PF04117">
    <property type="entry name" value="Mpv17_PMP22"/>
    <property type="match status" value="1"/>
</dbReference>
<organism evidence="8 9">
    <name type="scientific">Apiospora kogelbergensis</name>
    <dbReference type="NCBI Taxonomy" id="1337665"/>
    <lineage>
        <taxon>Eukaryota</taxon>
        <taxon>Fungi</taxon>
        <taxon>Dikarya</taxon>
        <taxon>Ascomycota</taxon>
        <taxon>Pezizomycotina</taxon>
        <taxon>Sordariomycetes</taxon>
        <taxon>Xylariomycetidae</taxon>
        <taxon>Amphisphaeriales</taxon>
        <taxon>Apiosporaceae</taxon>
        <taxon>Apiospora</taxon>
    </lineage>
</organism>
<evidence type="ECO:0000313" key="8">
    <source>
        <dbReference type="EMBL" id="KAK8123933.1"/>
    </source>
</evidence>
<accession>A0AAW0R4M1</accession>
<dbReference type="PANTHER" id="PTHR11266:SF93">
    <property type="entry name" value="INTEGRAL MEMBRANE PROTEIN 25D9-6"/>
    <property type="match status" value="1"/>
</dbReference>
<comment type="similarity">
    <text evidence="2 6">Belongs to the peroxisomal membrane protein PXMP2/4 family.</text>
</comment>
<dbReference type="EMBL" id="JAQQWP010000003">
    <property type="protein sequence ID" value="KAK8123933.1"/>
    <property type="molecule type" value="Genomic_DNA"/>
</dbReference>
<proteinExistence type="inferred from homology"/>
<dbReference type="GO" id="GO:0005778">
    <property type="term" value="C:peroxisomal membrane"/>
    <property type="evidence" value="ECO:0007669"/>
    <property type="project" value="TreeGrafter"/>
</dbReference>
<name>A0AAW0R4M1_9PEZI</name>
<evidence type="ECO:0000256" key="5">
    <source>
        <dbReference type="ARBA" id="ARBA00023136"/>
    </source>
</evidence>
<keyword evidence="9" id="KW-1185">Reference proteome</keyword>
<evidence type="ECO:0000256" key="3">
    <source>
        <dbReference type="ARBA" id="ARBA00022692"/>
    </source>
</evidence>
<dbReference type="PANTHER" id="PTHR11266">
    <property type="entry name" value="PEROXISOMAL MEMBRANE PROTEIN 2, PXMP2 MPV17"/>
    <property type="match status" value="1"/>
</dbReference>
<feature type="transmembrane region" description="Helical" evidence="6">
    <location>
        <begin position="166"/>
        <end position="187"/>
    </location>
</feature>
<feature type="compositionally biased region" description="Polar residues" evidence="7">
    <location>
        <begin position="313"/>
        <end position="323"/>
    </location>
</feature>
<evidence type="ECO:0000256" key="2">
    <source>
        <dbReference type="ARBA" id="ARBA00006824"/>
    </source>
</evidence>
<gene>
    <name evidence="8" type="ORF">PG999_003851</name>
</gene>
<keyword evidence="5 6" id="KW-0472">Membrane</keyword>
<keyword evidence="4 6" id="KW-1133">Transmembrane helix</keyword>
<evidence type="ECO:0000256" key="6">
    <source>
        <dbReference type="RuleBase" id="RU363053"/>
    </source>
</evidence>
<dbReference type="InterPro" id="IPR007248">
    <property type="entry name" value="Mpv17_PMP22"/>
</dbReference>
<reference evidence="8 9" key="1">
    <citation type="submission" date="2023-01" db="EMBL/GenBank/DDBJ databases">
        <title>Analysis of 21 Apiospora genomes using comparative genomics revels a genus with tremendous synthesis potential of carbohydrate active enzymes and secondary metabolites.</title>
        <authorList>
            <person name="Sorensen T."/>
        </authorList>
    </citation>
    <scope>NUCLEOTIDE SEQUENCE [LARGE SCALE GENOMIC DNA]</scope>
    <source>
        <strain evidence="8 9">CBS 117206</strain>
    </source>
</reference>
<comment type="caution">
    <text evidence="8">The sequence shown here is derived from an EMBL/GenBank/DDBJ whole genome shotgun (WGS) entry which is preliminary data.</text>
</comment>
<feature type="region of interest" description="Disordered" evidence="7">
    <location>
        <begin position="263"/>
        <end position="324"/>
    </location>
</feature>
<feature type="compositionally biased region" description="Basic and acidic residues" evidence="7">
    <location>
        <begin position="263"/>
        <end position="291"/>
    </location>
</feature>
<comment type="subcellular location">
    <subcellularLocation>
        <location evidence="1">Membrane</location>
        <topology evidence="1">Multi-pass membrane protein</topology>
    </subcellularLocation>
</comment>
<feature type="transmembrane region" description="Helical" evidence="6">
    <location>
        <begin position="231"/>
        <end position="250"/>
    </location>
</feature>
<evidence type="ECO:0000256" key="7">
    <source>
        <dbReference type="SAM" id="MobiDB-lite"/>
    </source>
</evidence>
<evidence type="ECO:0000256" key="1">
    <source>
        <dbReference type="ARBA" id="ARBA00004141"/>
    </source>
</evidence>
<keyword evidence="3 6" id="KW-0812">Transmembrane</keyword>
<feature type="transmembrane region" description="Helical" evidence="6">
    <location>
        <begin position="129"/>
        <end position="146"/>
    </location>
</feature>
<evidence type="ECO:0008006" key="10">
    <source>
        <dbReference type="Google" id="ProtNLM"/>
    </source>
</evidence>